<evidence type="ECO:0000259" key="6">
    <source>
        <dbReference type="PROSITE" id="PS50042"/>
    </source>
</evidence>
<sequence length="199" mass="22875">MDKINNHGCKRSRSLQSIHIFSLSVYNHHDNRWLLVSMPRVHIREVFCSHAHDLPSWPHSCQNQEAKALGSICFCGQLEKFRKVYLFDGGPKETLLHLLLGVLHRLDIFGEVGAICCRPQSYTYRTKIKSQLLRLKTTTLIKEMQAQMPDNSSILNNFLQVKFFGFGAKNSIVTYEDGEEINSIEVIRDKDKLFIGDIP</sequence>
<dbReference type="GO" id="GO:0034702">
    <property type="term" value="C:monoatomic ion channel complex"/>
    <property type="evidence" value="ECO:0007669"/>
    <property type="project" value="UniProtKB-KW"/>
</dbReference>
<evidence type="ECO:0000256" key="5">
    <source>
        <dbReference type="ARBA" id="ARBA00023303"/>
    </source>
</evidence>
<dbReference type="InterPro" id="IPR045319">
    <property type="entry name" value="KAT/AKT"/>
</dbReference>
<dbReference type="GO" id="GO:0005249">
    <property type="term" value="F:voltage-gated potassium channel activity"/>
    <property type="evidence" value="ECO:0007669"/>
    <property type="project" value="InterPro"/>
</dbReference>
<dbReference type="AlphaFoldDB" id="A0A2U1LFV3"/>
<dbReference type="InterPro" id="IPR000595">
    <property type="entry name" value="cNMP-bd_dom"/>
</dbReference>
<comment type="caution">
    <text evidence="7">The sequence shown here is derived from an EMBL/GenBank/DDBJ whole genome shotgun (WGS) entry which is preliminary data.</text>
</comment>
<protein>
    <submittedName>
        <fullName evidence="7">Potassium channel, voltage-dependent, EAG/ELK/ERG, Ankyrin repeat-containing domain protein</fullName>
    </submittedName>
</protein>
<evidence type="ECO:0000256" key="2">
    <source>
        <dbReference type="ARBA" id="ARBA00022826"/>
    </source>
</evidence>
<reference evidence="7 8" key="1">
    <citation type="journal article" date="2018" name="Mol. Plant">
        <title>The genome of Artemisia annua provides insight into the evolution of Asteraceae family and artemisinin biosynthesis.</title>
        <authorList>
            <person name="Shen Q."/>
            <person name="Zhang L."/>
            <person name="Liao Z."/>
            <person name="Wang S."/>
            <person name="Yan T."/>
            <person name="Shi P."/>
            <person name="Liu M."/>
            <person name="Fu X."/>
            <person name="Pan Q."/>
            <person name="Wang Y."/>
            <person name="Lv Z."/>
            <person name="Lu X."/>
            <person name="Zhang F."/>
            <person name="Jiang W."/>
            <person name="Ma Y."/>
            <person name="Chen M."/>
            <person name="Hao X."/>
            <person name="Li L."/>
            <person name="Tang Y."/>
            <person name="Lv G."/>
            <person name="Zhou Y."/>
            <person name="Sun X."/>
            <person name="Brodelius P.E."/>
            <person name="Rose J.K.C."/>
            <person name="Tang K."/>
        </authorList>
    </citation>
    <scope>NUCLEOTIDE SEQUENCE [LARGE SCALE GENOMIC DNA]</scope>
    <source>
        <strain evidence="8">cv. Huhao1</strain>
        <tissue evidence="7">Leaf</tissue>
    </source>
</reference>
<evidence type="ECO:0000256" key="3">
    <source>
        <dbReference type="ARBA" id="ARBA00022882"/>
    </source>
</evidence>
<keyword evidence="5 7" id="KW-0407">Ion channel</keyword>
<dbReference type="STRING" id="35608.A0A2U1LFV3"/>
<evidence type="ECO:0000313" key="7">
    <source>
        <dbReference type="EMBL" id="PWA47897.1"/>
    </source>
</evidence>
<keyword evidence="4" id="KW-0630">Potassium</keyword>
<keyword evidence="8" id="KW-1185">Reference proteome</keyword>
<keyword evidence="3" id="KW-0406">Ion transport</keyword>
<name>A0A2U1LFV3_ARTAN</name>
<keyword evidence="3" id="KW-0813">Transport</keyword>
<proteinExistence type="predicted"/>
<dbReference type="InterPro" id="IPR018490">
    <property type="entry name" value="cNMP-bd_dom_sf"/>
</dbReference>
<accession>A0A2U1LFV3</accession>
<evidence type="ECO:0000256" key="1">
    <source>
        <dbReference type="ARBA" id="ARBA00022538"/>
    </source>
</evidence>
<dbReference type="PANTHER" id="PTHR45743">
    <property type="entry name" value="POTASSIUM CHANNEL AKT1"/>
    <property type="match status" value="1"/>
</dbReference>
<gene>
    <name evidence="7" type="ORF">CTI12_AA493420</name>
</gene>
<feature type="domain" description="Cyclic nucleotide-binding" evidence="6">
    <location>
        <begin position="77"/>
        <end position="161"/>
    </location>
</feature>
<evidence type="ECO:0000256" key="4">
    <source>
        <dbReference type="ARBA" id="ARBA00022958"/>
    </source>
</evidence>
<dbReference type="PANTHER" id="PTHR45743:SF21">
    <property type="entry name" value="POTASSIUM CHANNEL AKT2_3"/>
    <property type="match status" value="1"/>
</dbReference>
<dbReference type="EMBL" id="PKPP01009599">
    <property type="protein sequence ID" value="PWA47897.1"/>
    <property type="molecule type" value="Genomic_DNA"/>
</dbReference>
<dbReference type="PROSITE" id="PS50042">
    <property type="entry name" value="CNMP_BINDING_3"/>
    <property type="match status" value="1"/>
</dbReference>
<keyword evidence="3" id="KW-0851">Voltage-gated channel</keyword>
<keyword evidence="1" id="KW-0633">Potassium transport</keyword>
<keyword evidence="2" id="KW-0631">Potassium channel</keyword>
<organism evidence="7 8">
    <name type="scientific">Artemisia annua</name>
    <name type="common">Sweet wormwood</name>
    <dbReference type="NCBI Taxonomy" id="35608"/>
    <lineage>
        <taxon>Eukaryota</taxon>
        <taxon>Viridiplantae</taxon>
        <taxon>Streptophyta</taxon>
        <taxon>Embryophyta</taxon>
        <taxon>Tracheophyta</taxon>
        <taxon>Spermatophyta</taxon>
        <taxon>Magnoliopsida</taxon>
        <taxon>eudicotyledons</taxon>
        <taxon>Gunneridae</taxon>
        <taxon>Pentapetalae</taxon>
        <taxon>asterids</taxon>
        <taxon>campanulids</taxon>
        <taxon>Asterales</taxon>
        <taxon>Asteraceae</taxon>
        <taxon>Asteroideae</taxon>
        <taxon>Anthemideae</taxon>
        <taxon>Artemisiinae</taxon>
        <taxon>Artemisia</taxon>
    </lineage>
</organism>
<evidence type="ECO:0000313" key="8">
    <source>
        <dbReference type="Proteomes" id="UP000245207"/>
    </source>
</evidence>
<dbReference type="SUPFAM" id="SSF51206">
    <property type="entry name" value="cAMP-binding domain-like"/>
    <property type="match status" value="1"/>
</dbReference>
<dbReference type="OrthoDB" id="1746424at2759"/>
<dbReference type="Proteomes" id="UP000245207">
    <property type="component" value="Unassembled WGS sequence"/>
</dbReference>